<feature type="coiled-coil region" evidence="1">
    <location>
        <begin position="268"/>
        <end position="295"/>
    </location>
</feature>
<dbReference type="Gene3D" id="3.60.10.10">
    <property type="entry name" value="Endonuclease/exonuclease/phosphatase"/>
    <property type="match status" value="1"/>
</dbReference>
<sequence length="307" mass="34927">MCGSSFPPSGGFFYPLFTMGFSNWLEISHLTISPFQSSILYPILFLHSINKAILPSRLAVDPAGAHSCQKSSSKAKFSNFRGADKAPTTIVLKALAKRECSYVVFLSVSKAIYSKMKYIKASEVWMLMLVYGPPQIANREGFWKLVKEIISSYSGPWLLMGDCNSISSNEDKRAKSQEWQLMFPKAGVRHLIAPSSDHLPIMHDTHLEICNLDRPFRFEAMWTRDPSCAEVIDNAWQKKKIEGPHCFKLIRKIQHTGTKLRRWNKTKSGQTKVRIQEIEKKIEELQKESPSHENIETGASVFLELEL</sequence>
<reference evidence="2" key="2">
    <citation type="submission" date="2021-01" db="UniProtKB">
        <authorList>
            <consortium name="EnsemblPlants"/>
        </authorList>
    </citation>
    <scope>IDENTIFICATION</scope>
</reference>
<evidence type="ECO:0000313" key="3">
    <source>
        <dbReference type="Proteomes" id="UP000594261"/>
    </source>
</evidence>
<evidence type="ECO:0008006" key="4">
    <source>
        <dbReference type="Google" id="ProtNLM"/>
    </source>
</evidence>
<organism evidence="2 3">
    <name type="scientific">Quercus lobata</name>
    <name type="common">Valley oak</name>
    <dbReference type="NCBI Taxonomy" id="97700"/>
    <lineage>
        <taxon>Eukaryota</taxon>
        <taxon>Viridiplantae</taxon>
        <taxon>Streptophyta</taxon>
        <taxon>Embryophyta</taxon>
        <taxon>Tracheophyta</taxon>
        <taxon>Spermatophyta</taxon>
        <taxon>Magnoliopsida</taxon>
        <taxon>eudicotyledons</taxon>
        <taxon>Gunneridae</taxon>
        <taxon>Pentapetalae</taxon>
        <taxon>rosids</taxon>
        <taxon>fabids</taxon>
        <taxon>Fagales</taxon>
        <taxon>Fagaceae</taxon>
        <taxon>Quercus</taxon>
    </lineage>
</organism>
<dbReference type="SUPFAM" id="SSF56219">
    <property type="entry name" value="DNase I-like"/>
    <property type="match status" value="1"/>
</dbReference>
<dbReference type="InParanoid" id="A0A7N2LKF1"/>
<dbReference type="Gramene" id="QL05p011536:mrna">
    <property type="protein sequence ID" value="QL05p011536:mrna"/>
    <property type="gene ID" value="QL05p011536"/>
</dbReference>
<keyword evidence="3" id="KW-1185">Reference proteome</keyword>
<reference evidence="2 3" key="1">
    <citation type="journal article" date="2016" name="G3 (Bethesda)">
        <title>First Draft Assembly and Annotation of the Genome of a California Endemic Oak Quercus lobata Nee (Fagaceae).</title>
        <authorList>
            <person name="Sork V.L."/>
            <person name="Fitz-Gibbon S.T."/>
            <person name="Puiu D."/>
            <person name="Crepeau M."/>
            <person name="Gugger P.F."/>
            <person name="Sherman R."/>
            <person name="Stevens K."/>
            <person name="Langley C.H."/>
            <person name="Pellegrini M."/>
            <person name="Salzberg S.L."/>
        </authorList>
    </citation>
    <scope>NUCLEOTIDE SEQUENCE [LARGE SCALE GENOMIC DNA]</scope>
    <source>
        <strain evidence="2 3">cv. SW786</strain>
    </source>
</reference>
<dbReference type="Proteomes" id="UP000594261">
    <property type="component" value="Chromosome 5"/>
</dbReference>
<accession>A0A7N2LKF1</accession>
<protein>
    <recommendedName>
        <fullName evidence="4">Endonuclease/exonuclease/phosphatase domain-containing protein</fullName>
    </recommendedName>
</protein>
<dbReference type="InterPro" id="IPR036691">
    <property type="entry name" value="Endo/exonu/phosph_ase_sf"/>
</dbReference>
<keyword evidence="1" id="KW-0175">Coiled coil</keyword>
<proteinExistence type="predicted"/>
<name>A0A7N2LKF1_QUELO</name>
<dbReference type="AlphaFoldDB" id="A0A7N2LKF1"/>
<dbReference type="EMBL" id="LRBV02000005">
    <property type="status" value="NOT_ANNOTATED_CDS"/>
    <property type="molecule type" value="Genomic_DNA"/>
</dbReference>
<dbReference type="EnsemblPlants" id="QL05p011536:mrna">
    <property type="protein sequence ID" value="QL05p011536:mrna"/>
    <property type="gene ID" value="QL05p011536"/>
</dbReference>
<evidence type="ECO:0000313" key="2">
    <source>
        <dbReference type="EnsemblPlants" id="QL05p011536:mrna"/>
    </source>
</evidence>
<evidence type="ECO:0000256" key="1">
    <source>
        <dbReference type="SAM" id="Coils"/>
    </source>
</evidence>